<dbReference type="InterPro" id="IPR039532">
    <property type="entry name" value="TetR_C_Firmicutes"/>
</dbReference>
<reference evidence="4 5" key="2">
    <citation type="submission" date="2020-02" db="EMBL/GenBank/DDBJ databases">
        <title>Candidatus Galacturonibacter soehngenii shows hetero-acetogenic catabolism of galacturonic acid but lacks a canonical carbon monoxide dehydrogenase/acetyl-CoA synthase complex.</title>
        <authorList>
            <person name="Diender M."/>
            <person name="Stouten G.R."/>
            <person name="Petersen J.F."/>
            <person name="Nielsen P.H."/>
            <person name="Dueholm M.S."/>
            <person name="Pronk J.T."/>
            <person name="Van Loosdrecht M.C.M."/>
        </authorList>
    </citation>
    <scope>NUCLEOTIDE SEQUENCE [LARGE SCALE GENOMIC DNA]</scope>
    <source>
        <strain evidence="4">GalUA</strain>
    </source>
</reference>
<evidence type="ECO:0000256" key="2">
    <source>
        <dbReference type="PROSITE-ProRule" id="PRU00335"/>
    </source>
</evidence>
<keyword evidence="1 2" id="KW-0238">DNA-binding</keyword>
<dbReference type="Gene3D" id="1.10.357.10">
    <property type="entry name" value="Tetracycline Repressor, domain 2"/>
    <property type="match status" value="1"/>
</dbReference>
<evidence type="ECO:0000256" key="1">
    <source>
        <dbReference type="ARBA" id="ARBA00023125"/>
    </source>
</evidence>
<dbReference type="OrthoDB" id="9810250at2"/>
<dbReference type="RefSeq" id="WP_151147240.1">
    <property type="nucleotide sequence ID" value="NZ_WAGX01000007.1"/>
</dbReference>
<comment type="caution">
    <text evidence="4">The sequence shown here is derived from an EMBL/GenBank/DDBJ whole genome shotgun (WGS) entry which is preliminary data.</text>
</comment>
<dbReference type="InterPro" id="IPR050624">
    <property type="entry name" value="HTH-type_Tx_Regulator"/>
</dbReference>
<feature type="DNA-binding region" description="H-T-H motif" evidence="2">
    <location>
        <begin position="34"/>
        <end position="53"/>
    </location>
</feature>
<protein>
    <submittedName>
        <fullName evidence="4">TetR/AcrR family transcriptional regulator</fullName>
    </submittedName>
</protein>
<sequence>MYKKQTSTVALQSQKWIAQALLRLLEQYSFKEITVTQICLEAGLVRKTFYRNFRTKEDIIHYIIDQLFLSFQTVFDIRTTPPLEIFTHYYEYWAKEKRLLTILHRDELFYLLTRKYVEYVDSVNLYFFQSHNGAFAELESYAVRFIAGGMVSILEHWLECGFKEPIDKLTQLTETLLLSANMYLSSSHLD</sequence>
<dbReference type="GO" id="GO:0003677">
    <property type="term" value="F:DNA binding"/>
    <property type="evidence" value="ECO:0007669"/>
    <property type="project" value="UniProtKB-UniRule"/>
</dbReference>
<dbReference type="InterPro" id="IPR001647">
    <property type="entry name" value="HTH_TetR"/>
</dbReference>
<dbReference type="PANTHER" id="PTHR43479:SF11">
    <property type="entry name" value="ACREF_ENVCD OPERON REPRESSOR-RELATED"/>
    <property type="match status" value="1"/>
</dbReference>
<accession>A0A7V7QI01</accession>
<reference evidence="4 5" key="1">
    <citation type="submission" date="2019-09" db="EMBL/GenBank/DDBJ databases">
        <authorList>
            <person name="Valk L.C."/>
        </authorList>
    </citation>
    <scope>NUCLEOTIDE SEQUENCE [LARGE SCALE GENOMIC DNA]</scope>
    <source>
        <strain evidence="4">GalUA</strain>
    </source>
</reference>
<gene>
    <name evidence="4" type="ORF">F7O84_15330</name>
</gene>
<feature type="domain" description="HTH tetR-type" evidence="3">
    <location>
        <begin position="11"/>
        <end position="71"/>
    </location>
</feature>
<evidence type="ECO:0000313" key="4">
    <source>
        <dbReference type="EMBL" id="KAB1435750.1"/>
    </source>
</evidence>
<proteinExistence type="predicted"/>
<dbReference type="InterPro" id="IPR009057">
    <property type="entry name" value="Homeodomain-like_sf"/>
</dbReference>
<organism evidence="4 5">
    <name type="scientific">Candidatus Galacturonatibacter soehngenii</name>
    <dbReference type="NCBI Taxonomy" id="2307010"/>
    <lineage>
        <taxon>Bacteria</taxon>
        <taxon>Bacillati</taxon>
        <taxon>Bacillota</taxon>
        <taxon>Clostridia</taxon>
        <taxon>Lachnospirales</taxon>
        <taxon>Lachnospiraceae</taxon>
        <taxon>Candidatus Galacturonatibacter</taxon>
    </lineage>
</organism>
<dbReference type="PANTHER" id="PTHR43479">
    <property type="entry name" value="ACREF/ENVCD OPERON REPRESSOR-RELATED"/>
    <property type="match status" value="1"/>
</dbReference>
<dbReference type="AlphaFoldDB" id="A0A7V7QI01"/>
<keyword evidence="5" id="KW-1185">Reference proteome</keyword>
<dbReference type="Proteomes" id="UP000461768">
    <property type="component" value="Unassembled WGS sequence"/>
</dbReference>
<dbReference type="SUPFAM" id="SSF46689">
    <property type="entry name" value="Homeodomain-like"/>
    <property type="match status" value="1"/>
</dbReference>
<dbReference type="PROSITE" id="PS50977">
    <property type="entry name" value="HTH_TETR_2"/>
    <property type="match status" value="1"/>
</dbReference>
<dbReference type="Pfam" id="PF00440">
    <property type="entry name" value="TetR_N"/>
    <property type="match status" value="1"/>
</dbReference>
<evidence type="ECO:0000313" key="5">
    <source>
        <dbReference type="Proteomes" id="UP000461768"/>
    </source>
</evidence>
<evidence type="ECO:0000259" key="3">
    <source>
        <dbReference type="PROSITE" id="PS50977"/>
    </source>
</evidence>
<dbReference type="Pfam" id="PF14278">
    <property type="entry name" value="TetR_C_8"/>
    <property type="match status" value="1"/>
</dbReference>
<name>A0A7V7QI01_9FIRM</name>
<dbReference type="EMBL" id="WAGX01000007">
    <property type="protein sequence ID" value="KAB1435750.1"/>
    <property type="molecule type" value="Genomic_DNA"/>
</dbReference>